<evidence type="ECO:0000313" key="2">
    <source>
        <dbReference type="EMBL" id="JAH70124.1"/>
    </source>
</evidence>
<dbReference type="PANTHER" id="PTHR19384:SF10">
    <property type="entry name" value="NADPH-DEPENDENT DIFLAVIN OXIDOREDUCTASE 1"/>
    <property type="match status" value="1"/>
</dbReference>
<accession>A0A0E9UW66</accession>
<dbReference type="PANTHER" id="PTHR19384">
    <property type="entry name" value="NITRIC OXIDE SYNTHASE-RELATED"/>
    <property type="match status" value="1"/>
</dbReference>
<keyword evidence="1" id="KW-0285">Flavoprotein</keyword>
<dbReference type="Gene3D" id="3.40.50.80">
    <property type="entry name" value="Nucleotide-binding domain of ferredoxin-NADP reductase (FNR) module"/>
    <property type="match status" value="1"/>
</dbReference>
<name>A0A0E9UW66_ANGAN</name>
<dbReference type="GO" id="GO:0050660">
    <property type="term" value="F:flavin adenine dinucleotide binding"/>
    <property type="evidence" value="ECO:0007669"/>
    <property type="project" value="TreeGrafter"/>
</dbReference>
<dbReference type="SUPFAM" id="SSF52343">
    <property type="entry name" value="Ferredoxin reductase-like, C-terminal NADP-linked domain"/>
    <property type="match status" value="1"/>
</dbReference>
<reference evidence="2" key="1">
    <citation type="submission" date="2014-11" db="EMBL/GenBank/DDBJ databases">
        <authorList>
            <person name="Amaro Gonzalez C."/>
        </authorList>
    </citation>
    <scope>NUCLEOTIDE SEQUENCE</scope>
</reference>
<reference evidence="2" key="2">
    <citation type="journal article" date="2015" name="Fish Shellfish Immunol.">
        <title>Early steps in the European eel (Anguilla anguilla)-Vibrio vulnificus interaction in the gills: Role of the RtxA13 toxin.</title>
        <authorList>
            <person name="Callol A."/>
            <person name="Pajuelo D."/>
            <person name="Ebbesson L."/>
            <person name="Teles M."/>
            <person name="MacKenzie S."/>
            <person name="Amaro C."/>
        </authorList>
    </citation>
    <scope>NUCLEOTIDE SEQUENCE</scope>
</reference>
<dbReference type="GO" id="GO:0010181">
    <property type="term" value="F:FMN binding"/>
    <property type="evidence" value="ECO:0007669"/>
    <property type="project" value="TreeGrafter"/>
</dbReference>
<protein>
    <submittedName>
        <fullName evidence="2">Uncharacterized protein</fullName>
    </submittedName>
</protein>
<proteinExistence type="predicted"/>
<dbReference type="EMBL" id="GBXM01038453">
    <property type="protein sequence ID" value="JAH70124.1"/>
    <property type="molecule type" value="Transcribed_RNA"/>
</dbReference>
<dbReference type="GO" id="GO:0016491">
    <property type="term" value="F:oxidoreductase activity"/>
    <property type="evidence" value="ECO:0007669"/>
    <property type="project" value="TreeGrafter"/>
</dbReference>
<dbReference type="InterPro" id="IPR039261">
    <property type="entry name" value="FNR_nucleotide-bd"/>
</dbReference>
<organism evidence="2">
    <name type="scientific">Anguilla anguilla</name>
    <name type="common">European freshwater eel</name>
    <name type="synonym">Muraena anguilla</name>
    <dbReference type="NCBI Taxonomy" id="7936"/>
    <lineage>
        <taxon>Eukaryota</taxon>
        <taxon>Metazoa</taxon>
        <taxon>Chordata</taxon>
        <taxon>Craniata</taxon>
        <taxon>Vertebrata</taxon>
        <taxon>Euteleostomi</taxon>
        <taxon>Actinopterygii</taxon>
        <taxon>Neopterygii</taxon>
        <taxon>Teleostei</taxon>
        <taxon>Anguilliformes</taxon>
        <taxon>Anguillidae</taxon>
        <taxon>Anguilla</taxon>
    </lineage>
</organism>
<sequence length="50" mass="5505">MLQHRVKEQAALLWDLITNSNGHFYIAGNAKDMPTAVCDALKEAFQSEGA</sequence>
<dbReference type="AlphaFoldDB" id="A0A0E9UW66"/>
<evidence type="ECO:0000256" key="1">
    <source>
        <dbReference type="ARBA" id="ARBA00022630"/>
    </source>
</evidence>
<dbReference type="GO" id="GO:0005829">
    <property type="term" value="C:cytosol"/>
    <property type="evidence" value="ECO:0007669"/>
    <property type="project" value="TreeGrafter"/>
</dbReference>